<feature type="region of interest" description="Disordered" evidence="5">
    <location>
        <begin position="276"/>
        <end position="326"/>
    </location>
</feature>
<gene>
    <name evidence="7" type="ORF">ISN44_As02g026990</name>
</gene>
<comment type="subcellular location">
    <subcellularLocation>
        <location evidence="1 4">Nucleus</location>
    </subcellularLocation>
</comment>
<feature type="region of interest" description="Disordered" evidence="5">
    <location>
        <begin position="217"/>
        <end position="264"/>
    </location>
</feature>
<sequence>MNDDWDWEGFYDEIEDFLKIFGEPETPALLGDAETTLPLNINPRPEPVPSQFQYQPPPPQLPLSSSLHAIQDLDQSRQFGYNEPNVSLCETSNRTAQFQRGHFHYQELNTPFATESLNSLLASTEANQNLYTVPPHNFGYGEPIGSLYETSNRTYQLQRGHSHYQELYTPSVEFQTLFPLPPLNINFNEPGGGGSSIAADFSQQQFSSNLPMWHENQLNIGSFDSGPSSSTEVMSNVSSSSSSSSENQQDHHEQVVPPNELDPLTIQRNQYREEAKQRYFEKKRSRKFVKAHRYESRAQTAAKKKRSRGRFVKNDDEFDNDPPAIQ</sequence>
<evidence type="ECO:0000256" key="3">
    <source>
        <dbReference type="ARBA" id="ARBA00023242"/>
    </source>
</evidence>
<evidence type="ECO:0000256" key="5">
    <source>
        <dbReference type="SAM" id="MobiDB-lite"/>
    </source>
</evidence>
<dbReference type="OrthoDB" id="10301514at2759"/>
<feature type="domain" description="CCT" evidence="6">
    <location>
        <begin position="272"/>
        <end position="314"/>
    </location>
</feature>
<dbReference type="PROSITE" id="PS51017">
    <property type="entry name" value="CCT"/>
    <property type="match status" value="1"/>
</dbReference>
<dbReference type="InterPro" id="IPR010402">
    <property type="entry name" value="CCT_domain"/>
</dbReference>
<feature type="compositionally biased region" description="Polar residues" evidence="5">
    <location>
        <begin position="217"/>
        <end position="227"/>
    </location>
</feature>
<dbReference type="GO" id="GO:0005634">
    <property type="term" value="C:nucleus"/>
    <property type="evidence" value="ECO:0007669"/>
    <property type="project" value="UniProtKB-SubCell"/>
</dbReference>
<reference evidence="7 8" key="1">
    <citation type="submission" date="2020-12" db="EMBL/GenBank/DDBJ databases">
        <title>Concerted genomic and epigenomic changes stabilize Arabidopsis allopolyploids.</title>
        <authorList>
            <person name="Chen Z."/>
        </authorList>
    </citation>
    <scope>NUCLEOTIDE SEQUENCE [LARGE SCALE GENOMIC DNA]</scope>
    <source>
        <strain evidence="7">As9502</strain>
        <tissue evidence="7">Leaf</tissue>
    </source>
</reference>
<keyword evidence="2" id="KW-0677">Repeat</keyword>
<evidence type="ECO:0000256" key="1">
    <source>
        <dbReference type="ARBA" id="ARBA00004123"/>
    </source>
</evidence>
<organism evidence="7 8">
    <name type="scientific">Arabidopsis suecica</name>
    <name type="common">Swedish thale-cress</name>
    <name type="synonym">Cardaminopsis suecica</name>
    <dbReference type="NCBI Taxonomy" id="45249"/>
    <lineage>
        <taxon>Eukaryota</taxon>
        <taxon>Viridiplantae</taxon>
        <taxon>Streptophyta</taxon>
        <taxon>Embryophyta</taxon>
        <taxon>Tracheophyta</taxon>
        <taxon>Spermatophyta</taxon>
        <taxon>Magnoliopsida</taxon>
        <taxon>eudicotyledons</taxon>
        <taxon>Gunneridae</taxon>
        <taxon>Pentapetalae</taxon>
        <taxon>rosids</taxon>
        <taxon>malvids</taxon>
        <taxon>Brassicales</taxon>
        <taxon>Brassicaceae</taxon>
        <taxon>Camelineae</taxon>
        <taxon>Arabidopsis</taxon>
    </lineage>
</organism>
<protein>
    <submittedName>
        <fullName evidence="7">CCT domain</fullName>
    </submittedName>
</protein>
<keyword evidence="8" id="KW-1185">Reference proteome</keyword>
<keyword evidence="3 4" id="KW-0539">Nucleus</keyword>
<feature type="compositionally biased region" description="Low complexity" evidence="5">
    <location>
        <begin position="228"/>
        <end position="247"/>
    </location>
</feature>
<comment type="caution">
    <text evidence="7">The sequence shown here is derived from an EMBL/GenBank/DDBJ whole genome shotgun (WGS) entry which is preliminary data.</text>
</comment>
<dbReference type="Proteomes" id="UP000694251">
    <property type="component" value="Chromosome 2"/>
</dbReference>
<evidence type="ECO:0000313" key="7">
    <source>
        <dbReference type="EMBL" id="KAG7642827.1"/>
    </source>
</evidence>
<feature type="compositionally biased region" description="Basic residues" evidence="5">
    <location>
        <begin position="302"/>
        <end position="311"/>
    </location>
</feature>
<dbReference type="Pfam" id="PF06203">
    <property type="entry name" value="CCT"/>
    <property type="match status" value="1"/>
</dbReference>
<evidence type="ECO:0000256" key="2">
    <source>
        <dbReference type="ARBA" id="ARBA00022737"/>
    </source>
</evidence>
<evidence type="ECO:0000256" key="4">
    <source>
        <dbReference type="PROSITE-ProRule" id="PRU00357"/>
    </source>
</evidence>
<dbReference type="PANTHER" id="PTHR31717">
    <property type="entry name" value="ZINC FINGER PROTEIN CONSTANS-LIKE 10"/>
    <property type="match status" value="1"/>
</dbReference>
<evidence type="ECO:0000259" key="6">
    <source>
        <dbReference type="PROSITE" id="PS51017"/>
    </source>
</evidence>
<dbReference type="PANTHER" id="PTHR31717:SF46">
    <property type="entry name" value="CCT MOTIF FAMILY PROTEIN-RELATED"/>
    <property type="match status" value="1"/>
</dbReference>
<accession>A0A8T2G3S6</accession>
<proteinExistence type="predicted"/>
<evidence type="ECO:0000313" key="8">
    <source>
        <dbReference type="Proteomes" id="UP000694251"/>
    </source>
</evidence>
<dbReference type="AlphaFoldDB" id="A0A8T2G3S6"/>
<name>A0A8T2G3S6_ARASU</name>
<dbReference type="EMBL" id="JAEFBJ010000002">
    <property type="protein sequence ID" value="KAG7642827.1"/>
    <property type="molecule type" value="Genomic_DNA"/>
</dbReference>